<dbReference type="HOGENOM" id="CLU_867727_0_0_2"/>
<gene>
    <name evidence="1" type="ordered locus">TGAM_0083</name>
</gene>
<dbReference type="eggNOG" id="arCOG12053">
    <property type="taxonomic scope" value="Archaea"/>
</dbReference>
<dbReference type="AlphaFoldDB" id="C5A2T3"/>
<proteinExistence type="predicted"/>
<accession>C5A2T3</accession>
<dbReference type="PATRIC" id="fig|593117.10.peg.85"/>
<name>C5A2T3_THEGJ</name>
<protein>
    <submittedName>
        <fullName evidence="1">Uncharacterized protein</fullName>
    </submittedName>
</protein>
<keyword evidence="2" id="KW-1185">Reference proteome</keyword>
<evidence type="ECO:0000313" key="1">
    <source>
        <dbReference type="EMBL" id="ACS32585.1"/>
    </source>
</evidence>
<dbReference type="EMBL" id="CP001398">
    <property type="protein sequence ID" value="ACS32585.1"/>
    <property type="molecule type" value="Genomic_DNA"/>
</dbReference>
<organism evidence="1 2">
    <name type="scientific">Thermococcus gammatolerans (strain DSM 15229 / JCM 11827 / EJ3)</name>
    <dbReference type="NCBI Taxonomy" id="593117"/>
    <lineage>
        <taxon>Archaea</taxon>
        <taxon>Methanobacteriati</taxon>
        <taxon>Methanobacteriota</taxon>
        <taxon>Thermococci</taxon>
        <taxon>Thermococcales</taxon>
        <taxon>Thermococcaceae</taxon>
        <taxon>Thermococcus</taxon>
    </lineage>
</organism>
<dbReference type="KEGG" id="tga:TGAM_0083"/>
<dbReference type="PaxDb" id="593117-TGAM_0083"/>
<sequence>MGMNIVKALFVFLFVFLLLLGGLAYTKHARNEELKNPKFVYEHYLKTYEAQNYTLLGVYFELDKGSIITPWKPKWEFYLYNPSGKLVKLTITPDGESKEELATILHYTNLTTPVSQVQNLPKYEEGFREIVYLPKNGKLISHPARSYSEFRKVCVKLSRILDNGTFKLIRTVHGVNAVRNHEWLTLENTSLTGGILAFTTSNDPLCEGTWLVVEPYNETHDLVRVIYPHGNASALIKALNQPVFQGKDYLGLLKKIDESPCVDVESTLVNATGIYVNPHAQEIFNQTAPKAIKERKCFTIIQVIVLKNGTVKTWARGTIWCARRD</sequence>
<dbReference type="Proteomes" id="UP000001488">
    <property type="component" value="Chromosome"/>
</dbReference>
<evidence type="ECO:0000313" key="2">
    <source>
        <dbReference type="Proteomes" id="UP000001488"/>
    </source>
</evidence>
<reference evidence="1 2" key="1">
    <citation type="journal article" date="2007" name="Genome Biol.">
        <title>Genome analysis and genome-wide proteomics of Thermococcus gammatolerans, the most radioresistant organism known amongst the Archaea.</title>
        <authorList>
            <person name="Zivanovic Y."/>
            <person name="Armengaud J."/>
            <person name="Lagorce A."/>
            <person name="Leplat C."/>
            <person name="Guerin P."/>
            <person name="Dutertre M."/>
            <person name="Anthouard V."/>
            <person name="Forterre P."/>
            <person name="Wincker P."/>
            <person name="Confalonieri F."/>
        </authorList>
    </citation>
    <scope>NUCLEOTIDE SEQUENCE [LARGE SCALE GENOMIC DNA]</scope>
    <source>
        <strain evidence="2">DSM 15229 / JCM 11827 / EJ3</strain>
    </source>
</reference>
<dbReference type="STRING" id="593117.TGAM_0083"/>